<evidence type="ECO:0000256" key="2">
    <source>
        <dbReference type="ARBA" id="ARBA00004300"/>
    </source>
</evidence>
<dbReference type="Proteomes" id="UP000095280">
    <property type="component" value="Unplaced"/>
</dbReference>
<evidence type="ECO:0000256" key="4">
    <source>
        <dbReference type="ARBA" id="ARBA00022490"/>
    </source>
</evidence>
<evidence type="ECO:0000256" key="5">
    <source>
        <dbReference type="ARBA" id="ARBA00022794"/>
    </source>
</evidence>
<evidence type="ECO:0000313" key="12">
    <source>
        <dbReference type="WBParaSite" id="maker-uti_cns_0015014-snap-gene-0.2-mRNA-1"/>
    </source>
</evidence>
<keyword evidence="8" id="KW-0206">Cytoskeleton</keyword>
<keyword evidence="4" id="KW-0963">Cytoplasm</keyword>
<dbReference type="SUPFAM" id="SSF52821">
    <property type="entry name" value="Rhodanese/Cell cycle control phosphatase"/>
    <property type="match status" value="1"/>
</dbReference>
<dbReference type="PROSITE" id="PS50206">
    <property type="entry name" value="RHODANESE_3"/>
    <property type="match status" value="1"/>
</dbReference>
<keyword evidence="5" id="KW-0970">Cilium biogenesis/degradation</keyword>
<dbReference type="Pfam" id="PF00581">
    <property type="entry name" value="Rhodanese"/>
    <property type="match status" value="1"/>
</dbReference>
<dbReference type="STRING" id="282301.A0A1I8IQL6"/>
<evidence type="ECO:0000256" key="7">
    <source>
        <dbReference type="ARBA" id="ARBA00023069"/>
    </source>
</evidence>
<keyword evidence="6" id="KW-0653">Protein transport</keyword>
<keyword evidence="11" id="KW-1185">Reference proteome</keyword>
<proteinExistence type="inferred from homology"/>
<evidence type="ECO:0000313" key="11">
    <source>
        <dbReference type="Proteomes" id="UP000095280"/>
    </source>
</evidence>
<keyword evidence="9" id="KW-0966">Cell projection</keyword>
<comment type="subcellular location">
    <subcellularLocation>
        <location evidence="1">Cytoplasm</location>
        <location evidence="1">Cytoskeleton</location>
        <location evidence="1">Cilium basal body</location>
    </subcellularLocation>
    <subcellularLocation>
        <location evidence="2">Cytoplasm</location>
        <location evidence="2">Cytoskeleton</location>
        <location evidence="2">Microtubule organizing center</location>
        <location evidence="2">Centrosome</location>
    </subcellularLocation>
</comment>
<dbReference type="WBParaSite" id="maker-uti_cns_0015014-snap-gene-0.2-mRNA-1">
    <property type="protein sequence ID" value="maker-uti_cns_0015014-snap-gene-0.2-mRNA-1"/>
    <property type="gene ID" value="maker-uti_cns_0015014-snap-gene-0.2"/>
</dbReference>
<evidence type="ECO:0000256" key="8">
    <source>
        <dbReference type="ARBA" id="ARBA00023212"/>
    </source>
</evidence>
<dbReference type="GO" id="GO:0036064">
    <property type="term" value="C:ciliary basal body"/>
    <property type="evidence" value="ECO:0007669"/>
    <property type="project" value="TreeGrafter"/>
</dbReference>
<protein>
    <submittedName>
        <fullName evidence="12">Rhodanese domain-containing protein</fullName>
    </submittedName>
</protein>
<dbReference type="SMART" id="SM00450">
    <property type="entry name" value="RHOD"/>
    <property type="match status" value="1"/>
</dbReference>
<organism evidence="11 12">
    <name type="scientific">Macrostomum lignano</name>
    <dbReference type="NCBI Taxonomy" id="282301"/>
    <lineage>
        <taxon>Eukaryota</taxon>
        <taxon>Metazoa</taxon>
        <taxon>Spiralia</taxon>
        <taxon>Lophotrochozoa</taxon>
        <taxon>Platyhelminthes</taxon>
        <taxon>Rhabditophora</taxon>
        <taxon>Macrostomorpha</taxon>
        <taxon>Macrostomida</taxon>
        <taxon>Macrostomidae</taxon>
        <taxon>Macrostomum</taxon>
    </lineage>
</organism>
<dbReference type="InterPro" id="IPR001763">
    <property type="entry name" value="Rhodanese-like_dom"/>
</dbReference>
<dbReference type="Gene3D" id="3.40.250.10">
    <property type="entry name" value="Rhodanese-like domain"/>
    <property type="match status" value="1"/>
</dbReference>
<evidence type="ECO:0000256" key="6">
    <source>
        <dbReference type="ARBA" id="ARBA00022927"/>
    </source>
</evidence>
<dbReference type="CDD" id="cd00158">
    <property type="entry name" value="RHOD"/>
    <property type="match status" value="1"/>
</dbReference>
<keyword evidence="7" id="KW-0969">Cilium</keyword>
<reference evidence="12" key="1">
    <citation type="submission" date="2016-11" db="UniProtKB">
        <authorList>
            <consortium name="WormBaseParasite"/>
        </authorList>
    </citation>
    <scope>IDENTIFICATION</scope>
</reference>
<evidence type="ECO:0000256" key="9">
    <source>
        <dbReference type="ARBA" id="ARBA00023273"/>
    </source>
</evidence>
<comment type="similarity">
    <text evidence="10">Belongs to the CEP41 family.</text>
</comment>
<evidence type="ECO:0000256" key="1">
    <source>
        <dbReference type="ARBA" id="ARBA00004120"/>
    </source>
</evidence>
<dbReference type="GO" id="GO:0005813">
    <property type="term" value="C:centrosome"/>
    <property type="evidence" value="ECO:0007669"/>
    <property type="project" value="UniProtKB-SubCell"/>
</dbReference>
<dbReference type="PANTHER" id="PTHR44390">
    <property type="entry name" value="CENTROSOMAL PROTEIN OF 41 KDA"/>
    <property type="match status" value="1"/>
</dbReference>
<dbReference type="InterPro" id="IPR036873">
    <property type="entry name" value="Rhodanese-like_dom_sf"/>
</dbReference>
<dbReference type="InterPro" id="IPR051889">
    <property type="entry name" value="CEP41"/>
</dbReference>
<evidence type="ECO:0000256" key="10">
    <source>
        <dbReference type="ARBA" id="ARBA00038465"/>
    </source>
</evidence>
<evidence type="ECO:0000256" key="3">
    <source>
        <dbReference type="ARBA" id="ARBA00022448"/>
    </source>
</evidence>
<accession>A0A1I8IQL6</accession>
<name>A0A1I8IQL6_9PLAT</name>
<dbReference type="AlphaFoldDB" id="A0A1I8IQL6"/>
<dbReference type="GO" id="GO:0015031">
    <property type="term" value="P:protein transport"/>
    <property type="evidence" value="ECO:0007669"/>
    <property type="project" value="UniProtKB-KW"/>
</dbReference>
<sequence length="355" mass="38831">MHAYKARPKPIDPLQKRIPRNPKYANVKSTIDTGASITKYMKKIEEIRENYRFRQDEIFKRMKATTFVQLMLQVTEINRGLAEPPPDAGEFSDAEDDLLPAESERTLRDGDDGQPARAQSAQSLAVSESDYGRPVSTARSTLQSVISGVGELDENGGGRGGRLSAMPEWPEETPYLLLDVREREEYERCRIIGAVSYPYTMLSRAQNYEIPQMLACRNRPGRIVLIYDEDEKIAPRVATTLVQRGYDNLFMLSGGLRVAVKLFPEGLVTGSLPQTARSTTSSSIVGGKSAASQRANDADQLDVDKLAAALDQALDTGRSSAATSRSGVSRGRPHSTASSAASSVGSSVSQRPPFK</sequence>
<keyword evidence="3" id="KW-0813">Transport</keyword>
<dbReference type="GO" id="GO:0060271">
    <property type="term" value="P:cilium assembly"/>
    <property type="evidence" value="ECO:0007669"/>
    <property type="project" value="TreeGrafter"/>
</dbReference>
<dbReference type="PANTHER" id="PTHR44390:SF1">
    <property type="entry name" value="CENTROSOMAL PROTEIN OF 41 KDA"/>
    <property type="match status" value="1"/>
</dbReference>
<dbReference type="OrthoDB" id="70250at2759"/>